<dbReference type="Gene3D" id="3.20.20.140">
    <property type="entry name" value="Metal-dependent hydrolases"/>
    <property type="match status" value="1"/>
</dbReference>
<evidence type="ECO:0000256" key="3">
    <source>
        <dbReference type="ARBA" id="ARBA00022723"/>
    </source>
</evidence>
<proteinExistence type="inferred from homology"/>
<protein>
    <recommendedName>
        <fullName evidence="7">TatD related DNase</fullName>
    </recommendedName>
</protein>
<reference evidence="6" key="1">
    <citation type="submission" date="2021-01" db="EMBL/GenBank/DDBJ databases">
        <authorList>
            <person name="Corre E."/>
            <person name="Pelletier E."/>
            <person name="Niang G."/>
            <person name="Scheremetjew M."/>
            <person name="Finn R."/>
            <person name="Kale V."/>
            <person name="Holt S."/>
            <person name="Cochrane G."/>
            <person name="Meng A."/>
            <person name="Brown T."/>
            <person name="Cohen L."/>
        </authorList>
    </citation>
    <scope>NUCLEOTIDE SEQUENCE</scope>
    <source>
        <strain evidence="6">CCMP1897</strain>
    </source>
</reference>
<evidence type="ECO:0000256" key="5">
    <source>
        <dbReference type="PIRSR" id="PIRSR005902-1"/>
    </source>
</evidence>
<organism evidence="6">
    <name type="scientific">Picocystis salinarum</name>
    <dbReference type="NCBI Taxonomy" id="88271"/>
    <lineage>
        <taxon>Eukaryota</taxon>
        <taxon>Viridiplantae</taxon>
        <taxon>Chlorophyta</taxon>
        <taxon>Picocystophyceae</taxon>
        <taxon>Picocystales</taxon>
        <taxon>Picocystaceae</taxon>
        <taxon>Picocystis</taxon>
    </lineage>
</organism>
<feature type="binding site" evidence="5">
    <location>
        <position position="225"/>
    </location>
    <ligand>
        <name>a divalent metal cation</name>
        <dbReference type="ChEBI" id="CHEBI:60240"/>
        <label>1</label>
    </ligand>
</feature>
<dbReference type="EMBL" id="HBIS01008201">
    <property type="protein sequence ID" value="CAE0613107.1"/>
    <property type="molecule type" value="Transcribed_RNA"/>
</dbReference>
<keyword evidence="3 5" id="KW-0479">Metal-binding</keyword>
<evidence type="ECO:0000256" key="4">
    <source>
        <dbReference type="ARBA" id="ARBA00022801"/>
    </source>
</evidence>
<dbReference type="FunFam" id="3.20.20.140:FF:000040">
    <property type="entry name" value="Putative tatD related deoxyribonuclease"/>
    <property type="match status" value="1"/>
</dbReference>
<dbReference type="CDD" id="cd01310">
    <property type="entry name" value="TatD_DNAse"/>
    <property type="match status" value="1"/>
</dbReference>
<dbReference type="PIRSF" id="PIRSF005902">
    <property type="entry name" value="DNase_TatD"/>
    <property type="match status" value="1"/>
</dbReference>
<feature type="binding site" evidence="5">
    <location>
        <position position="114"/>
    </location>
    <ligand>
        <name>a divalent metal cation</name>
        <dbReference type="ChEBI" id="CHEBI:60240"/>
        <label>1</label>
    </ligand>
</feature>
<dbReference type="AlphaFoldDB" id="A0A7S3UGI7"/>
<evidence type="ECO:0000313" key="6">
    <source>
        <dbReference type="EMBL" id="CAE0613107.1"/>
    </source>
</evidence>
<dbReference type="PANTHER" id="PTHR10060:SF15">
    <property type="entry name" value="DEOXYRIBONUCLEASE TATDN1"/>
    <property type="match status" value="1"/>
</dbReference>
<comment type="similarity">
    <text evidence="1">Belongs to the metallo-dependent hydrolases superfamily. TatD-type hydrolase family.</text>
</comment>
<feature type="binding site" evidence="5">
    <location>
        <position position="176"/>
    </location>
    <ligand>
        <name>a divalent metal cation</name>
        <dbReference type="ChEBI" id="CHEBI:60240"/>
        <label>2</label>
    </ligand>
</feature>
<gene>
    <name evidence="6" type="ORF">PSAL00342_LOCUS7006</name>
</gene>
<evidence type="ECO:0008006" key="7">
    <source>
        <dbReference type="Google" id="ProtNLM"/>
    </source>
</evidence>
<dbReference type="GO" id="GO:0005829">
    <property type="term" value="C:cytosol"/>
    <property type="evidence" value="ECO:0007669"/>
    <property type="project" value="TreeGrafter"/>
</dbReference>
<accession>A0A7S3UGI7</accession>
<dbReference type="InterPro" id="IPR050891">
    <property type="entry name" value="TatD-type_Hydrolase"/>
</dbReference>
<keyword evidence="2" id="KW-0540">Nuclease</keyword>
<dbReference type="GO" id="GO:0008296">
    <property type="term" value="F:3'-5'-DNA exonuclease activity"/>
    <property type="evidence" value="ECO:0007669"/>
    <property type="project" value="TreeGrafter"/>
</dbReference>
<dbReference type="Pfam" id="PF01026">
    <property type="entry name" value="TatD_DNase"/>
    <property type="match status" value="1"/>
</dbReference>
<dbReference type="InterPro" id="IPR032466">
    <property type="entry name" value="Metal_Hydrolase"/>
</dbReference>
<feature type="binding site" evidence="5">
    <location>
        <position position="151"/>
    </location>
    <ligand>
        <name>a divalent metal cation</name>
        <dbReference type="ChEBI" id="CHEBI:60240"/>
        <label>2</label>
    </ligand>
</feature>
<dbReference type="SUPFAM" id="SSF51556">
    <property type="entry name" value="Metallo-dependent hydrolases"/>
    <property type="match status" value="1"/>
</dbReference>
<keyword evidence="4" id="KW-0378">Hydrolase</keyword>
<sequence>MASMATRMVDVGANLTDPMFRGEYRSKQVHEPDVDAVLNRAWTSGLNRIIVTAGTRSQALEAKKFCMKDDRLSYTVGVHPTRCLEFEESGDSQSYLNELQELLCSDSRAVAVGECGLDYDRIEFCPKDVQIKWFEAQFQLARASGKPMFLHMRNAASDFLEIVERNYESFPKAVVHSFTGTVEEAQRILDMEKLYIGINGCSLRTEENLAAMSIVPLDRMVIETDAPWCEVRRSHAGHKYIGTHWETVAKERQRDTAMIKSRNEPCKLVQVVEVIAGHRGTPIEDVVEACYRNTMNIFFNNET</sequence>
<dbReference type="PANTHER" id="PTHR10060">
    <property type="entry name" value="TATD FAMILY DEOXYRIBONUCLEASE"/>
    <property type="match status" value="1"/>
</dbReference>
<dbReference type="InterPro" id="IPR001130">
    <property type="entry name" value="TatD-like"/>
</dbReference>
<name>A0A7S3UGI7_9CHLO</name>
<dbReference type="GO" id="GO:0046872">
    <property type="term" value="F:metal ion binding"/>
    <property type="evidence" value="ECO:0007669"/>
    <property type="project" value="UniProtKB-KW"/>
</dbReference>
<evidence type="ECO:0000256" key="1">
    <source>
        <dbReference type="ARBA" id="ARBA00009275"/>
    </source>
</evidence>
<evidence type="ECO:0000256" key="2">
    <source>
        <dbReference type="ARBA" id="ARBA00022722"/>
    </source>
</evidence>